<evidence type="ECO:0000256" key="2">
    <source>
        <dbReference type="SAM" id="Coils"/>
    </source>
</evidence>
<evidence type="ECO:0000313" key="7">
    <source>
        <dbReference type="Proteomes" id="UP000437862"/>
    </source>
</evidence>
<sequence length="403" mass="41496">MRWSPRPPSRARCTAGSAGPSPRTCCGPPSCRRCCSPRCMSATAARRARPEPPSLKGTAMSDISAQLHLLKIGRPAPETAPAPRRAWLPAALCGGAVLCAAAAVFTLDLTLGRGTPAATPAPVPAQAAAPAAAPTAADTAADTAAPARLIASGYVVARRRATVAAEVTGRLLDILVEEGQQVRAGQVLAVLNAGMADSELAGASARVASADAGVLAAQADLAEVRDTAARNATLARTGFISPASVAHDNTRVASLEAQLVRARHEAAAARADAVRLQAQRRQYDIRAPFAGIVVDKNAQPGEIVSPISGAGGFTRSGICTIVDMESLEIQAEVNETFIGRVHAGQTVDAVLDAYPGMKIAARVLAVVPTANRDKGTVRVRIALLEANPKILPDMAVKVTIHNT</sequence>
<evidence type="ECO:0000256" key="1">
    <source>
        <dbReference type="ARBA" id="ARBA00009477"/>
    </source>
</evidence>
<dbReference type="EMBL" id="CP046904">
    <property type="protein sequence ID" value="QGZ40728.1"/>
    <property type="molecule type" value="Genomic_DNA"/>
</dbReference>
<dbReference type="Gene3D" id="2.40.50.100">
    <property type="match status" value="1"/>
</dbReference>
<dbReference type="NCBIfam" id="TIGR01730">
    <property type="entry name" value="RND_mfp"/>
    <property type="match status" value="1"/>
</dbReference>
<gene>
    <name evidence="6" type="ORF">GO485_17755</name>
</gene>
<dbReference type="PANTHER" id="PTHR30469:SF38">
    <property type="entry name" value="HLYD FAMILY SECRETION PROTEIN"/>
    <property type="match status" value="1"/>
</dbReference>
<evidence type="ECO:0000259" key="4">
    <source>
        <dbReference type="Pfam" id="PF25954"/>
    </source>
</evidence>
<dbReference type="Proteomes" id="UP000437862">
    <property type="component" value="Chromosome"/>
</dbReference>
<feature type="domain" description="CusB-like beta-barrel" evidence="4">
    <location>
        <begin position="329"/>
        <end position="401"/>
    </location>
</feature>
<proteinExistence type="inferred from homology"/>
<dbReference type="PANTHER" id="PTHR30469">
    <property type="entry name" value="MULTIDRUG RESISTANCE PROTEIN MDTA"/>
    <property type="match status" value="1"/>
</dbReference>
<accession>A0ABX6FTP8</accession>
<evidence type="ECO:0000313" key="6">
    <source>
        <dbReference type="EMBL" id="QGZ40728.1"/>
    </source>
</evidence>
<feature type="domain" description="CzcB-like barrel-sandwich hybrid" evidence="5">
    <location>
        <begin position="160"/>
        <end position="305"/>
    </location>
</feature>
<dbReference type="Gene3D" id="2.40.30.170">
    <property type="match status" value="1"/>
</dbReference>
<comment type="similarity">
    <text evidence="1">Belongs to the membrane fusion protein (MFP) (TC 8.A.1) family.</text>
</comment>
<organism evidence="6 7">
    <name type="scientific">Pseudoduganella flava</name>
    <dbReference type="NCBI Taxonomy" id="871742"/>
    <lineage>
        <taxon>Bacteria</taxon>
        <taxon>Pseudomonadati</taxon>
        <taxon>Pseudomonadota</taxon>
        <taxon>Betaproteobacteria</taxon>
        <taxon>Burkholderiales</taxon>
        <taxon>Oxalobacteraceae</taxon>
        <taxon>Telluria group</taxon>
        <taxon>Pseudoduganella</taxon>
    </lineage>
</organism>
<evidence type="ECO:0000256" key="3">
    <source>
        <dbReference type="SAM" id="MobiDB-lite"/>
    </source>
</evidence>
<dbReference type="InterPro" id="IPR058792">
    <property type="entry name" value="Beta-barrel_RND_2"/>
</dbReference>
<evidence type="ECO:0000259" key="5">
    <source>
        <dbReference type="Pfam" id="PF25973"/>
    </source>
</evidence>
<dbReference type="SUPFAM" id="SSF111369">
    <property type="entry name" value="HlyD-like secretion proteins"/>
    <property type="match status" value="1"/>
</dbReference>
<name>A0ABX6FTP8_9BURK</name>
<reference evidence="6 7" key="1">
    <citation type="submission" date="2019-12" db="EMBL/GenBank/DDBJ databases">
        <title>Draft Genome Sequences of Six Type Strains of the Genus Massilia.</title>
        <authorList>
            <person name="Miess H."/>
            <person name="Frediansyah A."/>
            <person name="Goeker M."/>
            <person name="Gross H."/>
        </authorList>
    </citation>
    <scope>NUCLEOTIDE SEQUENCE [LARGE SCALE GENOMIC DNA]</scope>
    <source>
        <strain evidence="6 7">DSM 26639</strain>
    </source>
</reference>
<dbReference type="InterPro" id="IPR006143">
    <property type="entry name" value="RND_pump_MFP"/>
</dbReference>
<feature type="coiled-coil region" evidence="2">
    <location>
        <begin position="252"/>
        <end position="279"/>
    </location>
</feature>
<dbReference type="Pfam" id="PF25954">
    <property type="entry name" value="Beta-barrel_RND_2"/>
    <property type="match status" value="1"/>
</dbReference>
<keyword evidence="2" id="KW-0175">Coiled coil</keyword>
<dbReference type="InterPro" id="IPR058647">
    <property type="entry name" value="BSH_CzcB-like"/>
</dbReference>
<keyword evidence="7" id="KW-1185">Reference proteome</keyword>
<feature type="region of interest" description="Disordered" evidence="3">
    <location>
        <begin position="1"/>
        <end position="22"/>
    </location>
</feature>
<dbReference type="Pfam" id="PF25973">
    <property type="entry name" value="BSH_CzcB"/>
    <property type="match status" value="1"/>
</dbReference>
<protein>
    <submittedName>
        <fullName evidence="6">Efflux RND transporter periplasmic adaptor subunit</fullName>
    </submittedName>
</protein>